<dbReference type="Gene3D" id="3.30.300.330">
    <property type="match status" value="1"/>
</dbReference>
<accession>A0A250JS60</accession>
<dbReference type="InterPro" id="IPR006094">
    <property type="entry name" value="Oxid_FAD_bind_N"/>
</dbReference>
<dbReference type="PANTHER" id="PTHR46568">
    <property type="entry name" value="ALKYLDIHYDROXYACETONEPHOSPHATE SYNTHASE, PEROXISOMAL"/>
    <property type="match status" value="1"/>
</dbReference>
<dbReference type="Pfam" id="PF02913">
    <property type="entry name" value="FAD-oxidase_C"/>
    <property type="match status" value="1"/>
</dbReference>
<gene>
    <name evidence="10" type="ORF">MYMAC_001803</name>
</gene>
<dbReference type="SUPFAM" id="SSF55103">
    <property type="entry name" value="FAD-linked oxidases, C-terminal domain"/>
    <property type="match status" value="1"/>
</dbReference>
<dbReference type="InterPro" id="IPR036318">
    <property type="entry name" value="FAD-bd_PCMH-like_sf"/>
</dbReference>
<dbReference type="InterPro" id="IPR004113">
    <property type="entry name" value="FAD-bd_oxidored_4_C"/>
</dbReference>
<dbReference type="Gene3D" id="3.30.465.10">
    <property type="match status" value="1"/>
</dbReference>
<dbReference type="InterPro" id="IPR016166">
    <property type="entry name" value="FAD-bd_PCMH"/>
</dbReference>
<dbReference type="InterPro" id="IPR025650">
    <property type="entry name" value="Alkyl-DHAP_Synthase"/>
</dbReference>
<evidence type="ECO:0000256" key="1">
    <source>
        <dbReference type="ARBA" id="ARBA00008000"/>
    </source>
</evidence>
<comment type="cofactor">
    <cofactor evidence="6">
        <name>FAD</name>
        <dbReference type="ChEBI" id="CHEBI:57692"/>
    </cofactor>
</comment>
<proteinExistence type="inferred from homology"/>
<evidence type="ECO:0000313" key="10">
    <source>
        <dbReference type="EMBL" id="ATB46211.1"/>
    </source>
</evidence>
<dbReference type="GO" id="GO:0071949">
    <property type="term" value="F:FAD binding"/>
    <property type="evidence" value="ECO:0007669"/>
    <property type="project" value="InterPro"/>
</dbReference>
<evidence type="ECO:0000256" key="4">
    <source>
        <dbReference type="PIRSR" id="PIRSR625650-1"/>
    </source>
</evidence>
<dbReference type="RefSeq" id="WP_043712221.1">
    <property type="nucleotide sequence ID" value="NZ_CP022203.1"/>
</dbReference>
<dbReference type="AlphaFoldDB" id="A0A250JS60"/>
<dbReference type="Pfam" id="PF01565">
    <property type="entry name" value="FAD_binding_4"/>
    <property type="match status" value="1"/>
</dbReference>
<dbReference type="InterPro" id="IPR016171">
    <property type="entry name" value="Vanillyl_alc_oxidase_C-sub2"/>
</dbReference>
<dbReference type="PROSITE" id="PS51387">
    <property type="entry name" value="FAD_PCMH"/>
    <property type="match status" value="1"/>
</dbReference>
<evidence type="ECO:0000256" key="7">
    <source>
        <dbReference type="PIRSR" id="PIRSR625650-4"/>
    </source>
</evidence>
<dbReference type="KEGG" id="mmas:MYMAC_001803"/>
<reference evidence="10 11" key="1">
    <citation type="submission" date="2017-06" db="EMBL/GenBank/DDBJ databases">
        <title>Sequencing and comparative analysis of myxobacterial genomes.</title>
        <authorList>
            <person name="Rupp O."/>
            <person name="Goesmann A."/>
            <person name="Sogaard-Andersen L."/>
        </authorList>
    </citation>
    <scope>NUCLEOTIDE SEQUENCE [LARGE SCALE GENOMIC DNA]</scope>
    <source>
        <strain evidence="10 11">DSM 14697</strain>
    </source>
</reference>
<evidence type="ECO:0000256" key="8">
    <source>
        <dbReference type="SAM" id="MobiDB-lite"/>
    </source>
</evidence>
<dbReference type="PANTHER" id="PTHR46568:SF1">
    <property type="entry name" value="ALKYLDIHYDROXYACETONEPHOSPHATE SYNTHASE, PEROXISOMAL"/>
    <property type="match status" value="1"/>
</dbReference>
<dbReference type="Gene3D" id="3.30.70.3450">
    <property type="match status" value="1"/>
</dbReference>
<name>A0A250JS60_9BACT</name>
<keyword evidence="11" id="KW-1185">Reference proteome</keyword>
<evidence type="ECO:0000259" key="9">
    <source>
        <dbReference type="PROSITE" id="PS51387"/>
    </source>
</evidence>
<sequence length="631" mass="69145">MSKQSGLLRRLGNVALTEVSERFGGSPSTPASGDTRFTPPAAPASKDEESLEGWGFADTRFVVKPDGNTVLTGTRYNISNVELPELMPWFAGKLASPLGYDNRNEPHYPPEIPAAKQDAKLVAALREFLKEEQLTDDPKQRLRRGHGHTGGEIWAIRYRKLDRVPDLVVFPRGHDEVVRLVEVATKHGACVIPFGGGTNVTEALRIPLAEERFVIAVDMRQMNRILWVDPVNRMACIEAGATGRHLMEALAKFGFTMGHEPDSLEFSTLGGWIATNASGMKKNRYGNIEDLVLDMQVVTAQGIVERPRQAPRESVGVNPRQYMFGSEGNFGIVTTAVVKLFPLPEVQRYGSVIFPDLETGLSFLYALQQSGAVPASVRVMDNTQFHFGQALKPAKHGLAAKLKSEVEKAVVTKLKGFDPYKLAVATLVFEGSSEEVAFQEKTVYRIAAEHGGMKGGGANGERGYQLTFGIAYIRDLTFEHWAIAESFETSVPWSRAMDLYERVQRRVEKEHAAMGLPGKVFFTGRFTQVYQTGVVIYFYLGFYAKGVADPVAAYAALEHAAREEILAAGGSLSHHHGIGKIRRGFLPEVYSEGALALNRKVKAAIDPDNVFGASNSGINGPVALTPDEEAH</sequence>
<feature type="binding site" evidence="6">
    <location>
        <begin position="327"/>
        <end position="333"/>
    </location>
    <ligand>
        <name>FAD</name>
        <dbReference type="ChEBI" id="CHEBI:57692"/>
    </ligand>
</feature>
<keyword evidence="2" id="KW-0285">Flavoprotein</keyword>
<dbReference type="InterPro" id="IPR016169">
    <property type="entry name" value="FAD-bd_PCMH_sub2"/>
</dbReference>
<organism evidence="10 11">
    <name type="scientific">Corallococcus macrosporus DSM 14697</name>
    <dbReference type="NCBI Taxonomy" id="1189310"/>
    <lineage>
        <taxon>Bacteria</taxon>
        <taxon>Pseudomonadati</taxon>
        <taxon>Myxococcota</taxon>
        <taxon>Myxococcia</taxon>
        <taxon>Myxococcales</taxon>
        <taxon>Cystobacterineae</taxon>
        <taxon>Myxococcaceae</taxon>
        <taxon>Corallococcus</taxon>
    </lineage>
</organism>
<evidence type="ECO:0000256" key="3">
    <source>
        <dbReference type="ARBA" id="ARBA00022827"/>
    </source>
</evidence>
<dbReference type="Gene3D" id="3.30.43.10">
    <property type="entry name" value="Uridine Diphospho-n-acetylenolpyruvylglucosamine Reductase, domain 2"/>
    <property type="match status" value="1"/>
</dbReference>
<dbReference type="InterPro" id="IPR016164">
    <property type="entry name" value="FAD-linked_Oxase-like_C"/>
</dbReference>
<evidence type="ECO:0000256" key="5">
    <source>
        <dbReference type="PIRSR" id="PIRSR625650-2"/>
    </source>
</evidence>
<dbReference type="SUPFAM" id="SSF56176">
    <property type="entry name" value="FAD-binding/transporter-associated domain-like"/>
    <property type="match status" value="1"/>
</dbReference>
<feature type="binding site" evidence="6">
    <location>
        <begin position="275"/>
        <end position="278"/>
    </location>
    <ligand>
        <name>FAD</name>
        <dbReference type="ChEBI" id="CHEBI:57692"/>
    </ligand>
</feature>
<evidence type="ECO:0000313" key="11">
    <source>
        <dbReference type="Proteomes" id="UP000217343"/>
    </source>
</evidence>
<feature type="site" description="Important for enzyme activity" evidence="7">
    <location>
        <position position="378"/>
    </location>
</feature>
<feature type="region of interest" description="Disordered" evidence="8">
    <location>
        <begin position="18"/>
        <end position="51"/>
    </location>
</feature>
<dbReference type="Proteomes" id="UP000217343">
    <property type="component" value="Chromosome"/>
</dbReference>
<dbReference type="GO" id="GO:0008609">
    <property type="term" value="F:alkylglycerone-phosphate synthase activity"/>
    <property type="evidence" value="ECO:0007669"/>
    <property type="project" value="InterPro"/>
</dbReference>
<dbReference type="InterPro" id="IPR016167">
    <property type="entry name" value="FAD-bd_PCMH_sub1"/>
</dbReference>
<evidence type="ECO:0000256" key="6">
    <source>
        <dbReference type="PIRSR" id="PIRSR625650-3"/>
    </source>
</evidence>
<feature type="domain" description="FAD-binding PCMH-type" evidence="9">
    <location>
        <begin position="161"/>
        <end position="343"/>
    </location>
</feature>
<evidence type="ECO:0000256" key="2">
    <source>
        <dbReference type="ARBA" id="ARBA00022630"/>
    </source>
</evidence>
<comment type="similarity">
    <text evidence="1">Belongs to the FAD-binding oxidoreductase/transferase type 4 family.</text>
</comment>
<dbReference type="EMBL" id="CP022203">
    <property type="protein sequence ID" value="ATB46211.1"/>
    <property type="molecule type" value="Genomic_DNA"/>
</dbReference>
<dbReference type="OrthoDB" id="9811557at2"/>
<keyword evidence="3 6" id="KW-0274">FAD</keyword>
<dbReference type="UniPathway" id="UPA00781"/>
<dbReference type="Gene3D" id="1.10.45.10">
    <property type="entry name" value="Vanillyl-alcohol Oxidase, Chain A, domain 4"/>
    <property type="match status" value="1"/>
</dbReference>
<dbReference type="Gene3D" id="3.30.160.650">
    <property type="match status" value="1"/>
</dbReference>
<dbReference type="GO" id="GO:0008611">
    <property type="term" value="P:ether lipid biosynthetic process"/>
    <property type="evidence" value="ECO:0007669"/>
    <property type="project" value="UniProtKB-UniPathway"/>
</dbReference>
<protein>
    <submittedName>
        <fullName evidence="10">Oxidase</fullName>
    </submittedName>
</protein>
<feature type="binding site" evidence="6">
    <location>
        <begin position="262"/>
        <end position="268"/>
    </location>
    <ligand>
        <name>FAD</name>
        <dbReference type="ChEBI" id="CHEBI:57692"/>
    </ligand>
</feature>
<feature type="binding site" evidence="5">
    <location>
        <position position="474"/>
    </location>
    <ligand>
        <name>substrate</name>
    </ligand>
</feature>
<feature type="active site" description="Proton donor/acceptor" evidence="4">
    <location>
        <position position="537"/>
    </location>
</feature>